<reference evidence="2" key="2">
    <citation type="submission" date="2013-03" db="EMBL/GenBank/DDBJ databases">
        <authorList>
            <person name="Motta M.C.M."/>
            <person name="Martins A.C.A."/>
            <person name="Preta C.M.C.C."/>
            <person name="Silva R."/>
            <person name="de Souza S.S."/>
            <person name="Klein C.C."/>
            <person name="de Almeida L.G.P."/>
            <person name="Cunha O.L."/>
            <person name="Colabardini A.C."/>
            <person name="Lima B.A."/>
            <person name="Machado C.R."/>
            <person name="Soares C.M.A."/>
            <person name="de Menezes C.B.A."/>
            <person name="Bartolomeu D.C."/>
            <person name="Grisard E.C."/>
            <person name="Fantinatti-Garboggini F."/>
            <person name="Rodrigues-Luiz G.F."/>
            <person name="Wagner G."/>
            <person name="Goldman G.H."/>
            <person name="Fietto J.L.R."/>
            <person name="Ciapina L.P."/>
            <person name="Brocchi M."/>
            <person name="Elias M.C."/>
            <person name="Goldman M.H.S."/>
            <person name="Sagot M.-F."/>
            <person name="Pereira M."/>
            <person name="Stoco P.H."/>
            <person name="Teixeira S.M.R."/>
            <person name="de Mendonca-Neto R.P."/>
            <person name="Maciel T.E.F."/>
            <person name="Mendes T.A.O."/>
            <person name="Urmenyi T.P."/>
            <person name="Teixeira M.M.G."/>
            <person name="de Camargo E.F.P."/>
            <person name="de Sousa W."/>
            <person name="Schenkman S."/>
            <person name="de Vasconcelos A.T.R."/>
        </authorList>
    </citation>
    <scope>NUCLEOTIDE SEQUENCE</scope>
</reference>
<dbReference type="EMBL" id="ATMH01004464">
    <property type="protein sequence ID" value="EPY29557.1"/>
    <property type="molecule type" value="Genomic_DNA"/>
</dbReference>
<comment type="caution">
    <text evidence="2">The sequence shown here is derived from an EMBL/GenBank/DDBJ whole genome shotgun (WGS) entry which is preliminary data.</text>
</comment>
<name>S9UWV6_9TRYP</name>
<reference evidence="2 3" key="1">
    <citation type="journal article" date="2013" name="PLoS ONE">
        <title>Predicting the Proteins of Angomonas deanei, Strigomonas culicis and Their Respective Endosymbionts Reveals New Aspects of the Trypanosomatidae Family.</title>
        <authorList>
            <person name="Motta M.C."/>
            <person name="Martins A.C."/>
            <person name="de Souza S.S."/>
            <person name="Catta-Preta C.M."/>
            <person name="Silva R."/>
            <person name="Klein C.C."/>
            <person name="de Almeida L.G."/>
            <person name="de Lima Cunha O."/>
            <person name="Ciapina L.P."/>
            <person name="Brocchi M."/>
            <person name="Colabardini A.C."/>
            <person name="de Araujo Lima B."/>
            <person name="Machado C.R."/>
            <person name="de Almeida Soares C.M."/>
            <person name="Probst C.M."/>
            <person name="de Menezes C.B."/>
            <person name="Thompson C.E."/>
            <person name="Bartholomeu D.C."/>
            <person name="Gradia D.F."/>
            <person name="Pavoni D.P."/>
            <person name="Grisard E.C."/>
            <person name="Fantinatti-Garboggini F."/>
            <person name="Marchini F.K."/>
            <person name="Rodrigues-Luiz G.F."/>
            <person name="Wagner G."/>
            <person name="Goldman G.H."/>
            <person name="Fietto J.L."/>
            <person name="Elias M.C."/>
            <person name="Goldman M.H."/>
            <person name="Sagot M.F."/>
            <person name="Pereira M."/>
            <person name="Stoco P.H."/>
            <person name="de Mendonca-Neto R.P."/>
            <person name="Teixeira S.M."/>
            <person name="Maciel T.E."/>
            <person name="de Oliveira Mendes T.A."/>
            <person name="Urmenyi T.P."/>
            <person name="de Souza W."/>
            <person name="Schenkman S."/>
            <person name="de Vasconcelos A.T."/>
        </authorList>
    </citation>
    <scope>NUCLEOTIDE SEQUENCE [LARGE SCALE GENOMIC DNA]</scope>
</reference>
<dbReference type="Gene3D" id="3.30.1140.40">
    <property type="entry name" value="Tctex-1"/>
    <property type="match status" value="1"/>
</dbReference>
<dbReference type="Proteomes" id="UP000015354">
    <property type="component" value="Unassembled WGS sequence"/>
</dbReference>
<dbReference type="PANTHER" id="PTHR21255:SF7">
    <property type="entry name" value="DYNEIN LIGHT CHAIN TCTEX-TYPE PROTEIN 2B"/>
    <property type="match status" value="1"/>
</dbReference>
<organism evidence="2 3">
    <name type="scientific">Strigomonas culicis</name>
    <dbReference type="NCBI Taxonomy" id="28005"/>
    <lineage>
        <taxon>Eukaryota</taxon>
        <taxon>Discoba</taxon>
        <taxon>Euglenozoa</taxon>
        <taxon>Kinetoplastea</taxon>
        <taxon>Metakinetoplastina</taxon>
        <taxon>Trypanosomatida</taxon>
        <taxon>Trypanosomatidae</taxon>
        <taxon>Strigomonadinae</taxon>
        <taxon>Strigomonas</taxon>
    </lineage>
</organism>
<dbReference type="AlphaFoldDB" id="S9UWV6"/>
<gene>
    <name evidence="2" type="ORF">STCU_02270</name>
    <name evidence="1" type="ORF">STCU_04464</name>
</gene>
<dbReference type="PANTHER" id="PTHR21255">
    <property type="entry name" value="T-COMPLEX-ASSOCIATED-TESTIS-EXPRESSED 1/ DYNEIN LIGHT CHAIN"/>
    <property type="match status" value="1"/>
</dbReference>
<protein>
    <submittedName>
        <fullName evidence="2">Dynein light chain</fullName>
    </submittedName>
</protein>
<dbReference type="GO" id="GO:0007018">
    <property type="term" value="P:microtubule-based movement"/>
    <property type="evidence" value="ECO:0007669"/>
    <property type="project" value="TreeGrafter"/>
</dbReference>
<evidence type="ECO:0000313" key="1">
    <source>
        <dbReference type="EMBL" id="EPY29557.1"/>
    </source>
</evidence>
<accession>S9UWV6</accession>
<sequence length="126" mass="14424">MASEYTVPKRPSFTMPSQGTKFSRSVVEKVIAEVCEEVIGEDRTFVFEETQPLIKDICNEVQQRVVRLGYERYKMITHVVVAEAAQQGLRVASRCLWDPDTDNYASYTYSTANMHVSVVLFGAYWE</sequence>
<keyword evidence="3" id="KW-1185">Reference proteome</keyword>
<dbReference type="OrthoDB" id="10260741at2759"/>
<dbReference type="Pfam" id="PF03645">
    <property type="entry name" value="Tctex-1"/>
    <property type="match status" value="1"/>
</dbReference>
<dbReference type="GO" id="GO:0045505">
    <property type="term" value="F:dynein intermediate chain binding"/>
    <property type="evidence" value="ECO:0007669"/>
    <property type="project" value="TreeGrafter"/>
</dbReference>
<dbReference type="InterPro" id="IPR005334">
    <property type="entry name" value="Tctex-1-like"/>
</dbReference>
<dbReference type="CDD" id="cd21451">
    <property type="entry name" value="DLC-like_TCTEX1D"/>
    <property type="match status" value="1"/>
</dbReference>
<dbReference type="InterPro" id="IPR038586">
    <property type="entry name" value="Tctex-1-like_sf"/>
</dbReference>
<evidence type="ECO:0000313" key="2">
    <source>
        <dbReference type="EMBL" id="EPY33358.1"/>
    </source>
</evidence>
<dbReference type="GO" id="GO:0005868">
    <property type="term" value="C:cytoplasmic dynein complex"/>
    <property type="evidence" value="ECO:0007669"/>
    <property type="project" value="TreeGrafter"/>
</dbReference>
<evidence type="ECO:0000313" key="3">
    <source>
        <dbReference type="Proteomes" id="UP000015354"/>
    </source>
</evidence>
<dbReference type="EMBL" id="ATMH01002270">
    <property type="protein sequence ID" value="EPY33358.1"/>
    <property type="molecule type" value="Genomic_DNA"/>
</dbReference>
<proteinExistence type="predicted"/>
<dbReference type="GO" id="GO:0005737">
    <property type="term" value="C:cytoplasm"/>
    <property type="evidence" value="ECO:0007669"/>
    <property type="project" value="TreeGrafter"/>
</dbReference>